<dbReference type="Pfam" id="PF13359">
    <property type="entry name" value="DDE_Tnp_4"/>
    <property type="match status" value="1"/>
</dbReference>
<dbReference type="PANTHER" id="PTHR34615">
    <property type="entry name" value="PX DOMAIN-CONTAINING PROTEIN"/>
    <property type="match status" value="1"/>
</dbReference>
<dbReference type="AlphaFoldDB" id="A0A6S7JAK8"/>
<protein>
    <recommendedName>
        <fullName evidence="3">DDE Tnp4 domain-containing protein</fullName>
    </recommendedName>
</protein>
<gene>
    <name evidence="4" type="ORF">PACLA_8A062715</name>
</gene>
<evidence type="ECO:0000256" key="2">
    <source>
        <dbReference type="ARBA" id="ARBA00022723"/>
    </source>
</evidence>
<keyword evidence="2" id="KW-0479">Metal-binding</keyword>
<dbReference type="EMBL" id="CACRXK020015002">
    <property type="protein sequence ID" value="CAB4027757.1"/>
    <property type="molecule type" value="Genomic_DNA"/>
</dbReference>
<evidence type="ECO:0000259" key="3">
    <source>
        <dbReference type="Pfam" id="PF13359"/>
    </source>
</evidence>
<evidence type="ECO:0000313" key="4">
    <source>
        <dbReference type="EMBL" id="CAB4027757.1"/>
    </source>
</evidence>
<organism evidence="4 5">
    <name type="scientific">Paramuricea clavata</name>
    <name type="common">Red gorgonian</name>
    <name type="synonym">Violescent sea-whip</name>
    <dbReference type="NCBI Taxonomy" id="317549"/>
    <lineage>
        <taxon>Eukaryota</taxon>
        <taxon>Metazoa</taxon>
        <taxon>Cnidaria</taxon>
        <taxon>Anthozoa</taxon>
        <taxon>Octocorallia</taxon>
        <taxon>Malacalcyonacea</taxon>
        <taxon>Plexauridae</taxon>
        <taxon>Paramuricea</taxon>
    </lineage>
</organism>
<reference evidence="4" key="1">
    <citation type="submission" date="2020-04" db="EMBL/GenBank/DDBJ databases">
        <authorList>
            <person name="Alioto T."/>
            <person name="Alioto T."/>
            <person name="Gomez Garrido J."/>
        </authorList>
    </citation>
    <scope>NUCLEOTIDE SEQUENCE</scope>
    <source>
        <strain evidence="4">A484AB</strain>
    </source>
</reference>
<evidence type="ECO:0000256" key="1">
    <source>
        <dbReference type="ARBA" id="ARBA00001968"/>
    </source>
</evidence>
<evidence type="ECO:0000313" key="5">
    <source>
        <dbReference type="Proteomes" id="UP001152795"/>
    </source>
</evidence>
<dbReference type="OrthoDB" id="5945905at2759"/>
<feature type="domain" description="DDE Tnp4" evidence="3">
    <location>
        <begin position="175"/>
        <end position="331"/>
    </location>
</feature>
<dbReference type="InterPro" id="IPR027806">
    <property type="entry name" value="HARBI1_dom"/>
</dbReference>
<keyword evidence="5" id="KW-1185">Reference proteome</keyword>
<sequence>MGSFKENRKMLMLSFQNNWITEGEFVLLYEANCSKNLIFPHAAYDRFNLQDMDETECLREFRVRKLDVPRLADALSLPETLSCPQRTKTRRIEGLCILLKRLAYPCRYSDLIHRFGRAVPELSMIYNTMEDWIYQHHHDKITQWNDNLLNSNALQLYADAITQTGAALTNCFGFVDGTVRLICRPGENQRIVYNGHKRVHALKFQSLTLPNGIIAHLFGPVEGKKHDSAMLTDSGLLEELEQHAFSPTGNTMCIYGDPAYPLRIHLQAPFRNRALTPQMEAFNKSMSSVRTSVEWIFGDVISSFKFLDFKKNLKIGLSTVGKHYIVSSLLRNALTCMYRNTTSKYFGVDPPSVEEYFA</sequence>
<dbReference type="Proteomes" id="UP001152795">
    <property type="component" value="Unassembled WGS sequence"/>
</dbReference>
<dbReference type="GO" id="GO:0046872">
    <property type="term" value="F:metal ion binding"/>
    <property type="evidence" value="ECO:0007669"/>
    <property type="project" value="UniProtKB-KW"/>
</dbReference>
<accession>A0A6S7JAK8</accession>
<name>A0A6S7JAK8_PARCT</name>
<comment type="cofactor">
    <cofactor evidence="1">
        <name>a divalent metal cation</name>
        <dbReference type="ChEBI" id="CHEBI:60240"/>
    </cofactor>
</comment>
<proteinExistence type="predicted"/>
<dbReference type="PANTHER" id="PTHR34615:SF1">
    <property type="entry name" value="PX DOMAIN-CONTAINING PROTEIN"/>
    <property type="match status" value="1"/>
</dbReference>
<comment type="caution">
    <text evidence="4">The sequence shown here is derived from an EMBL/GenBank/DDBJ whole genome shotgun (WGS) entry which is preliminary data.</text>
</comment>